<dbReference type="CDD" id="cd02012">
    <property type="entry name" value="TPP_TK"/>
    <property type="match status" value="1"/>
</dbReference>
<evidence type="ECO:0000256" key="5">
    <source>
        <dbReference type="ARBA" id="ARBA00023052"/>
    </source>
</evidence>
<keyword evidence="4" id="KW-0479">Metal-binding</keyword>
<reference evidence="8" key="1">
    <citation type="submission" date="2017-04" db="EMBL/GenBank/DDBJ databases">
        <title>Function of individual gut microbiota members based on whole genome sequencing of pure cultures obtained from chicken caecum.</title>
        <authorList>
            <person name="Medvecky M."/>
            <person name="Cejkova D."/>
            <person name="Polansky O."/>
            <person name="Karasova D."/>
            <person name="Kubasova T."/>
            <person name="Cizek A."/>
            <person name="Rychlik I."/>
        </authorList>
    </citation>
    <scope>NUCLEOTIDE SEQUENCE [LARGE SCALE GENOMIC DNA]</scope>
    <source>
        <strain evidence="8">An5</strain>
    </source>
</reference>
<feature type="domain" description="Transketolase N-terminal" evidence="6">
    <location>
        <begin position="20"/>
        <end position="282"/>
    </location>
</feature>
<comment type="similarity">
    <text evidence="2">Belongs to the transketolase family.</text>
</comment>
<dbReference type="EMBL" id="NFIE01000008">
    <property type="protein sequence ID" value="OUN88876.1"/>
    <property type="molecule type" value="Genomic_DNA"/>
</dbReference>
<evidence type="ECO:0000313" key="7">
    <source>
        <dbReference type="EMBL" id="OUN88876.1"/>
    </source>
</evidence>
<evidence type="ECO:0000256" key="3">
    <source>
        <dbReference type="ARBA" id="ARBA00022679"/>
    </source>
</evidence>
<keyword evidence="5" id="KW-0786">Thiamine pyrophosphate</keyword>
<gene>
    <name evidence="7" type="ORF">B5G02_04735</name>
</gene>
<evidence type="ECO:0000313" key="8">
    <source>
        <dbReference type="Proteomes" id="UP000195781"/>
    </source>
</evidence>
<evidence type="ECO:0000256" key="1">
    <source>
        <dbReference type="ARBA" id="ARBA00001964"/>
    </source>
</evidence>
<evidence type="ECO:0000256" key="4">
    <source>
        <dbReference type="ARBA" id="ARBA00022723"/>
    </source>
</evidence>
<comment type="caution">
    <text evidence="7">The sequence shown here is derived from an EMBL/GenBank/DDBJ whole genome shotgun (WGS) entry which is preliminary data.</text>
</comment>
<keyword evidence="8" id="KW-1185">Reference proteome</keyword>
<dbReference type="Proteomes" id="UP000195781">
    <property type="component" value="Unassembled WGS sequence"/>
</dbReference>
<dbReference type="PROSITE" id="PS00801">
    <property type="entry name" value="TRANSKETOLASE_1"/>
    <property type="match status" value="1"/>
</dbReference>
<dbReference type="InterPro" id="IPR005474">
    <property type="entry name" value="Transketolase_N"/>
</dbReference>
<dbReference type="RefSeq" id="WP_094335378.1">
    <property type="nucleotide sequence ID" value="NZ_NFIE01000008.1"/>
</dbReference>
<organism evidence="7 8">
    <name type="scientific">[Collinsella] massiliensis</name>
    <dbReference type="NCBI Taxonomy" id="1232426"/>
    <lineage>
        <taxon>Bacteria</taxon>
        <taxon>Bacillati</taxon>
        <taxon>Actinomycetota</taxon>
        <taxon>Coriobacteriia</taxon>
        <taxon>Coriobacteriales</taxon>
        <taxon>Coriobacteriaceae</taxon>
        <taxon>Enorma</taxon>
    </lineage>
</organism>
<dbReference type="OrthoDB" id="8732661at2"/>
<name>A0A1Y3XTG8_9ACTN</name>
<comment type="cofactor">
    <cofactor evidence="1">
        <name>thiamine diphosphate</name>
        <dbReference type="ChEBI" id="CHEBI:58937"/>
    </cofactor>
</comment>
<dbReference type="Pfam" id="PF00456">
    <property type="entry name" value="Transketolase_N"/>
    <property type="match status" value="1"/>
</dbReference>
<dbReference type="GO" id="GO:0016740">
    <property type="term" value="F:transferase activity"/>
    <property type="evidence" value="ECO:0007669"/>
    <property type="project" value="UniProtKB-KW"/>
</dbReference>
<evidence type="ECO:0000259" key="6">
    <source>
        <dbReference type="Pfam" id="PF00456"/>
    </source>
</evidence>
<accession>A0A1Y3XTG8</accession>
<evidence type="ECO:0000256" key="2">
    <source>
        <dbReference type="ARBA" id="ARBA00007131"/>
    </source>
</evidence>
<sequence>MATDQLRSACARSDAEIALIANRMRRDEIEMLAAAGSGHPGGSLSATDIMATLFFSGVLGYDPADPENPARDRFVLSKGHAAPALYAVLAQIGYIPREELVTLRKLGSRLQGHPDCHLCPGVEVCSGSLGQGLSIGCGMAMGLALDAARDGSDPQRVFVLTGDGELQEGENWEAAMFAGHRGIDNLVAIIDSNDLQIDGHVSDVCAVQPIDAKFRAFGWNVIVLENGHDIPAIRAALAEAVATTGAPTALICPTIKGKGVSFMEDQANWHGVAPNAEEAAKALAEIDAAAEALAAVAKEA</sequence>
<keyword evidence="3" id="KW-0808">Transferase</keyword>
<dbReference type="PANTHER" id="PTHR47514">
    <property type="entry name" value="TRANSKETOLASE N-TERMINAL SECTION-RELATED"/>
    <property type="match status" value="1"/>
</dbReference>
<dbReference type="InterPro" id="IPR029061">
    <property type="entry name" value="THDP-binding"/>
</dbReference>
<dbReference type="InterPro" id="IPR049557">
    <property type="entry name" value="Transketolase_CS"/>
</dbReference>
<dbReference type="Gene3D" id="3.40.50.970">
    <property type="match status" value="1"/>
</dbReference>
<dbReference type="PANTHER" id="PTHR47514:SF1">
    <property type="entry name" value="TRANSKETOLASE N-TERMINAL SECTION-RELATED"/>
    <property type="match status" value="1"/>
</dbReference>
<dbReference type="GO" id="GO:0000287">
    <property type="term" value="F:magnesium ion binding"/>
    <property type="evidence" value="ECO:0007669"/>
    <property type="project" value="UniProtKB-ARBA"/>
</dbReference>
<dbReference type="AlphaFoldDB" id="A0A1Y3XTG8"/>
<protein>
    <submittedName>
        <fullName evidence="7">Transketolase</fullName>
    </submittedName>
</protein>
<dbReference type="SUPFAM" id="SSF52518">
    <property type="entry name" value="Thiamin diphosphate-binding fold (THDP-binding)"/>
    <property type="match status" value="1"/>
</dbReference>
<proteinExistence type="inferred from homology"/>